<protein>
    <submittedName>
        <fullName evidence="4">Class I SAM-dependent methyltransferase</fullName>
    </submittedName>
</protein>
<keyword evidence="5" id="KW-1185">Reference proteome</keyword>
<dbReference type="PANTHER" id="PTHR13610">
    <property type="entry name" value="METHYLTRANSFERASE DOMAIN-CONTAINING PROTEIN"/>
    <property type="match status" value="1"/>
</dbReference>
<dbReference type="OrthoDB" id="5510758at2"/>
<dbReference type="GO" id="GO:0032259">
    <property type="term" value="P:methylation"/>
    <property type="evidence" value="ECO:0007669"/>
    <property type="project" value="UniProtKB-KW"/>
</dbReference>
<dbReference type="InterPro" id="IPR029063">
    <property type="entry name" value="SAM-dependent_MTases_sf"/>
</dbReference>
<dbReference type="CDD" id="cd02440">
    <property type="entry name" value="AdoMet_MTases"/>
    <property type="match status" value="1"/>
</dbReference>
<dbReference type="PANTHER" id="PTHR13610:SF9">
    <property type="entry name" value="FI06469P"/>
    <property type="match status" value="1"/>
</dbReference>
<sequence>MSPMPSSRAARAAMLEALQGTEGPIADLGSGWGQLGLAAAKRFPARQVIGYELSWLPWLYSVAVARCLRCRNLTFYRRDAFAALARQDPMPVRTVVCYLHGEGMARLRQTLDTGEHSCRWIISNNFALPGCQPDHQWRLRDFYRSPVYRYRWPDCLQ</sequence>
<evidence type="ECO:0000256" key="3">
    <source>
        <dbReference type="ARBA" id="ARBA00022691"/>
    </source>
</evidence>
<organism evidence="4 5">
    <name type="scientific">Natronospirillum operosum</name>
    <dbReference type="NCBI Taxonomy" id="2759953"/>
    <lineage>
        <taxon>Bacteria</taxon>
        <taxon>Pseudomonadati</taxon>
        <taxon>Pseudomonadota</taxon>
        <taxon>Gammaproteobacteria</taxon>
        <taxon>Oceanospirillales</taxon>
        <taxon>Natronospirillaceae</taxon>
        <taxon>Natronospirillum</taxon>
    </lineage>
</organism>
<evidence type="ECO:0000256" key="1">
    <source>
        <dbReference type="ARBA" id="ARBA00022603"/>
    </source>
</evidence>
<accession>A0A4Z0WBL0</accession>
<proteinExistence type="predicted"/>
<evidence type="ECO:0000256" key="2">
    <source>
        <dbReference type="ARBA" id="ARBA00022679"/>
    </source>
</evidence>
<keyword evidence="1 4" id="KW-0489">Methyltransferase</keyword>
<evidence type="ECO:0000313" key="4">
    <source>
        <dbReference type="EMBL" id="TGG96079.1"/>
    </source>
</evidence>
<dbReference type="EMBL" id="SRMF01000001">
    <property type="protein sequence ID" value="TGG96079.1"/>
    <property type="molecule type" value="Genomic_DNA"/>
</dbReference>
<dbReference type="SUPFAM" id="SSF53335">
    <property type="entry name" value="S-adenosyl-L-methionine-dependent methyltransferases"/>
    <property type="match status" value="1"/>
</dbReference>
<gene>
    <name evidence="4" type="ORF">E4656_04395</name>
</gene>
<dbReference type="Proteomes" id="UP000297475">
    <property type="component" value="Unassembled WGS sequence"/>
</dbReference>
<dbReference type="InterPro" id="IPR026170">
    <property type="entry name" value="FAM173A/B"/>
</dbReference>
<reference evidence="4 5" key="1">
    <citation type="submission" date="2019-04" db="EMBL/GenBank/DDBJ databases">
        <title>Natronospirillum operosus gen. nov., sp. nov., a haloalkaliphilic satellite isolated from decaying biomass of laboratory culture of cyanobacterium Geitlerinema sp. and proposal of Natronospirillaceae fam. nov. and Saccharospirillaceae fam. nov.</title>
        <authorList>
            <person name="Kevbrin V."/>
            <person name="Boltyanskaya Y."/>
            <person name="Koziaeva V."/>
            <person name="Grouzdev D.S."/>
            <person name="Park M."/>
            <person name="Cho J."/>
        </authorList>
    </citation>
    <scope>NUCLEOTIDE SEQUENCE [LARGE SCALE GENOMIC DNA]</scope>
    <source>
        <strain evidence="4 5">G-116</strain>
    </source>
</reference>
<name>A0A4Z0WBL0_9GAMM</name>
<dbReference type="Gene3D" id="3.40.50.150">
    <property type="entry name" value="Vaccinia Virus protein VP39"/>
    <property type="match status" value="1"/>
</dbReference>
<evidence type="ECO:0000313" key="5">
    <source>
        <dbReference type="Proteomes" id="UP000297475"/>
    </source>
</evidence>
<keyword evidence="2 4" id="KW-0808">Transferase</keyword>
<dbReference type="GO" id="GO:0016279">
    <property type="term" value="F:protein-lysine N-methyltransferase activity"/>
    <property type="evidence" value="ECO:0007669"/>
    <property type="project" value="InterPro"/>
</dbReference>
<keyword evidence="3" id="KW-0949">S-adenosyl-L-methionine</keyword>
<comment type="caution">
    <text evidence="4">The sequence shown here is derived from an EMBL/GenBank/DDBJ whole genome shotgun (WGS) entry which is preliminary data.</text>
</comment>
<dbReference type="AlphaFoldDB" id="A0A4Z0WBL0"/>